<organism evidence="23 24">
    <name type="scientific">Candidatus Borkfalkia faecavium</name>
    <dbReference type="NCBI Taxonomy" id="2838508"/>
    <lineage>
        <taxon>Bacteria</taxon>
        <taxon>Bacillati</taxon>
        <taxon>Bacillota</taxon>
        <taxon>Clostridia</taxon>
        <taxon>Christensenellales</taxon>
        <taxon>Christensenellaceae</taxon>
        <taxon>Candidatus Borkfalkia</taxon>
    </lineage>
</organism>
<feature type="domain" description="YjeF N-terminal" evidence="22">
    <location>
        <begin position="10"/>
        <end position="206"/>
    </location>
</feature>
<evidence type="ECO:0000256" key="6">
    <source>
        <dbReference type="ARBA" id="ARBA00022741"/>
    </source>
</evidence>
<comment type="catalytic activity">
    <reaction evidence="1 18 19">
        <text>(6R)-NADHX = (6S)-NADHX</text>
        <dbReference type="Rhea" id="RHEA:32215"/>
        <dbReference type="ChEBI" id="CHEBI:64074"/>
        <dbReference type="ChEBI" id="CHEBI:64075"/>
        <dbReference type="EC" id="5.1.99.6"/>
    </reaction>
</comment>
<comment type="cofactor">
    <cofactor evidence="18 19">
        <name>K(+)</name>
        <dbReference type="ChEBI" id="CHEBI:29103"/>
    </cofactor>
    <text evidence="18 19">Binds 1 potassium ion per subunit.</text>
</comment>
<dbReference type="AlphaFoldDB" id="A0A9D2AUS5"/>
<feature type="binding site" evidence="18">
    <location>
        <position position="117"/>
    </location>
    <ligand>
        <name>K(+)</name>
        <dbReference type="ChEBI" id="CHEBI:29103"/>
    </ligand>
</feature>
<dbReference type="PROSITE" id="PS50206">
    <property type="entry name" value="RHODANESE_3"/>
    <property type="match status" value="1"/>
</dbReference>
<evidence type="ECO:0000259" key="20">
    <source>
        <dbReference type="PROSITE" id="PS50206"/>
    </source>
</evidence>
<evidence type="ECO:0000256" key="8">
    <source>
        <dbReference type="ARBA" id="ARBA00022857"/>
    </source>
</evidence>
<proteinExistence type="inferred from homology"/>
<feature type="binding site" evidence="18">
    <location>
        <position position="61"/>
    </location>
    <ligand>
        <name>K(+)</name>
        <dbReference type="ChEBI" id="CHEBI:29103"/>
    </ligand>
</feature>
<feature type="binding site" evidence="18">
    <location>
        <position position="150"/>
    </location>
    <ligand>
        <name>(6S)-NADPHX</name>
        <dbReference type="ChEBI" id="CHEBI:64076"/>
    </ligand>
</feature>
<evidence type="ECO:0000313" key="24">
    <source>
        <dbReference type="Proteomes" id="UP000886847"/>
    </source>
</evidence>
<reference evidence="23" key="2">
    <citation type="submission" date="2021-04" db="EMBL/GenBank/DDBJ databases">
        <authorList>
            <person name="Gilroy R."/>
        </authorList>
    </citation>
    <scope>NUCLEOTIDE SEQUENCE</scope>
    <source>
        <strain evidence="23">2189</strain>
    </source>
</reference>
<feature type="binding site" evidence="17">
    <location>
        <begin position="404"/>
        <end position="408"/>
    </location>
    <ligand>
        <name>AMP</name>
        <dbReference type="ChEBI" id="CHEBI:456215"/>
    </ligand>
</feature>
<dbReference type="InterPro" id="IPR017953">
    <property type="entry name" value="Carbohydrate_kinase_pred_CS"/>
</dbReference>
<dbReference type="PROSITE" id="PS51385">
    <property type="entry name" value="YJEF_N"/>
    <property type="match status" value="1"/>
</dbReference>
<comment type="subunit">
    <text evidence="17">Homotetramer.</text>
</comment>
<evidence type="ECO:0000256" key="12">
    <source>
        <dbReference type="ARBA" id="ARBA00023239"/>
    </source>
</evidence>
<dbReference type="HAMAP" id="MF_01966">
    <property type="entry name" value="NADHX_epimerase"/>
    <property type="match status" value="1"/>
</dbReference>
<dbReference type="InterPro" id="IPR036652">
    <property type="entry name" value="YjeF_N_dom_sf"/>
</dbReference>
<evidence type="ECO:0000256" key="16">
    <source>
        <dbReference type="ARBA" id="ARBA00049209"/>
    </source>
</evidence>
<feature type="domain" description="Rhodanese" evidence="20">
    <location>
        <begin position="34"/>
        <end position="93"/>
    </location>
</feature>
<comment type="cofactor">
    <cofactor evidence="17">
        <name>Mg(2+)</name>
        <dbReference type="ChEBI" id="CHEBI:18420"/>
    </cofactor>
</comment>
<dbReference type="Pfam" id="PF01256">
    <property type="entry name" value="Carb_kinase"/>
    <property type="match status" value="1"/>
</dbReference>
<comment type="similarity">
    <text evidence="3 19">In the N-terminal section; belongs to the NnrE/AIBP family.</text>
</comment>
<comment type="similarity">
    <text evidence="4 19">In the C-terminal section; belongs to the NnrD/CARKD family.</text>
</comment>
<comment type="similarity">
    <text evidence="18">Belongs to the NnrE/AIBP family.</text>
</comment>
<dbReference type="Gene3D" id="3.40.1190.20">
    <property type="match status" value="1"/>
</dbReference>
<evidence type="ECO:0000256" key="11">
    <source>
        <dbReference type="ARBA" id="ARBA00023235"/>
    </source>
</evidence>
<gene>
    <name evidence="17" type="primary">nnrD</name>
    <name evidence="18" type="synonym">nnrE</name>
    <name evidence="23" type="ORF">H9851_07155</name>
</gene>
<dbReference type="PANTHER" id="PTHR12592">
    <property type="entry name" value="ATP-DEPENDENT (S)-NAD(P)H-HYDRATE DEHYDRATASE FAMILY MEMBER"/>
    <property type="match status" value="1"/>
</dbReference>
<dbReference type="InterPro" id="IPR030677">
    <property type="entry name" value="Nnr"/>
</dbReference>
<feature type="binding site" evidence="17">
    <location>
        <position position="433"/>
    </location>
    <ligand>
        <name>(6S)-NADPHX</name>
        <dbReference type="ChEBI" id="CHEBI:64076"/>
    </ligand>
</feature>
<evidence type="ECO:0000256" key="5">
    <source>
        <dbReference type="ARBA" id="ARBA00022723"/>
    </source>
</evidence>
<dbReference type="SUPFAM" id="SSF53613">
    <property type="entry name" value="Ribokinase-like"/>
    <property type="match status" value="1"/>
</dbReference>
<dbReference type="InterPro" id="IPR000631">
    <property type="entry name" value="CARKD"/>
</dbReference>
<evidence type="ECO:0000259" key="22">
    <source>
        <dbReference type="PROSITE" id="PS51385"/>
    </source>
</evidence>
<comment type="catalytic activity">
    <reaction evidence="15 17 19">
        <text>(6S)-NADHX + ADP = AMP + phosphate + NADH + H(+)</text>
        <dbReference type="Rhea" id="RHEA:32223"/>
        <dbReference type="ChEBI" id="CHEBI:15378"/>
        <dbReference type="ChEBI" id="CHEBI:43474"/>
        <dbReference type="ChEBI" id="CHEBI:57945"/>
        <dbReference type="ChEBI" id="CHEBI:64074"/>
        <dbReference type="ChEBI" id="CHEBI:456215"/>
        <dbReference type="ChEBI" id="CHEBI:456216"/>
        <dbReference type="EC" id="4.2.1.136"/>
    </reaction>
</comment>
<evidence type="ECO:0000256" key="15">
    <source>
        <dbReference type="ARBA" id="ARBA00048238"/>
    </source>
</evidence>
<evidence type="ECO:0000256" key="2">
    <source>
        <dbReference type="ARBA" id="ARBA00000909"/>
    </source>
</evidence>
<evidence type="ECO:0000256" key="10">
    <source>
        <dbReference type="ARBA" id="ARBA00023027"/>
    </source>
</evidence>
<comment type="caution">
    <text evidence="18">Lacks conserved residue(s) required for the propagation of feature annotation.</text>
</comment>
<keyword evidence="10 17" id="KW-0520">NAD</keyword>
<dbReference type="GO" id="GO:0052856">
    <property type="term" value="F:NAD(P)HX epimerase activity"/>
    <property type="evidence" value="ECO:0007669"/>
    <property type="project" value="UniProtKB-UniRule"/>
</dbReference>
<keyword evidence="8 17" id="KW-0521">NADP</keyword>
<keyword evidence="12 17" id="KW-0456">Lyase</keyword>
<feature type="binding site" evidence="17">
    <location>
        <position position="316"/>
    </location>
    <ligand>
        <name>(6S)-NADPHX</name>
        <dbReference type="ChEBI" id="CHEBI:64076"/>
    </ligand>
</feature>
<evidence type="ECO:0000256" key="9">
    <source>
        <dbReference type="ARBA" id="ARBA00022958"/>
    </source>
</evidence>
<protein>
    <recommendedName>
        <fullName evidence="19">Bifunctional NAD(P)H-hydrate repair enzyme</fullName>
    </recommendedName>
    <alternativeName>
        <fullName evidence="19">Nicotinamide nucleotide repair protein</fullName>
    </alternativeName>
    <domain>
        <recommendedName>
            <fullName evidence="19">ADP-dependent (S)-NAD(P)H-hydrate dehydratase</fullName>
            <ecNumber evidence="19">4.2.1.136</ecNumber>
        </recommendedName>
        <alternativeName>
            <fullName evidence="19">ADP-dependent NAD(P)HX dehydratase</fullName>
        </alternativeName>
    </domain>
    <domain>
        <recommendedName>
            <fullName evidence="19">NAD(P)H-hydrate epimerase</fullName>
            <ecNumber evidence="19">5.1.99.6</ecNumber>
        </recommendedName>
    </domain>
</protein>
<dbReference type="GO" id="GO:0046872">
    <property type="term" value="F:metal ion binding"/>
    <property type="evidence" value="ECO:0007669"/>
    <property type="project" value="UniProtKB-UniRule"/>
</dbReference>
<dbReference type="PIRSF" id="PIRSF017184">
    <property type="entry name" value="Nnr"/>
    <property type="match status" value="1"/>
</dbReference>
<dbReference type="Pfam" id="PF03853">
    <property type="entry name" value="YjeF_N"/>
    <property type="match status" value="1"/>
</dbReference>
<name>A0A9D2AUS5_9FIRM</name>
<comment type="function">
    <text evidence="18">Catalyzes the epimerization of the S- and R-forms of NAD(P)HX, a damaged form of NAD(P)H that is a result of enzymatic or heat-dependent hydration. This is a prerequisite for the S-specific NAD(P)H-hydrate dehydratase to allow the repair of both epimers of NAD(P)HX.</text>
</comment>
<dbReference type="PANTHER" id="PTHR12592:SF0">
    <property type="entry name" value="ATP-DEPENDENT (S)-NAD(P)H-HYDRATE DEHYDRATASE"/>
    <property type="match status" value="1"/>
</dbReference>
<dbReference type="InterPro" id="IPR029056">
    <property type="entry name" value="Ribokinase-like"/>
</dbReference>
<dbReference type="GO" id="GO:0046496">
    <property type="term" value="P:nicotinamide nucleotide metabolic process"/>
    <property type="evidence" value="ECO:0007669"/>
    <property type="project" value="UniProtKB-UniRule"/>
</dbReference>
<dbReference type="Proteomes" id="UP000886847">
    <property type="component" value="Unassembled WGS sequence"/>
</dbReference>
<comment type="similarity">
    <text evidence="17">Belongs to the NnrD/CARKD family.</text>
</comment>
<dbReference type="CDD" id="cd01171">
    <property type="entry name" value="YXKO-related"/>
    <property type="match status" value="1"/>
</dbReference>
<dbReference type="GO" id="GO:0005524">
    <property type="term" value="F:ATP binding"/>
    <property type="evidence" value="ECO:0007669"/>
    <property type="project" value="UniProtKB-UniRule"/>
</dbReference>
<dbReference type="HAMAP" id="MF_01965">
    <property type="entry name" value="NADHX_dehydratase"/>
    <property type="match status" value="1"/>
</dbReference>
<evidence type="ECO:0000259" key="21">
    <source>
        <dbReference type="PROSITE" id="PS51383"/>
    </source>
</evidence>
<keyword evidence="9 18" id="KW-0630">Potassium</keyword>
<dbReference type="Gene3D" id="3.40.50.10260">
    <property type="entry name" value="YjeF N-terminal domain"/>
    <property type="match status" value="1"/>
</dbReference>
<keyword evidence="7 17" id="KW-0067">ATP-binding</keyword>
<feature type="binding site" evidence="17">
    <location>
        <position position="432"/>
    </location>
    <ligand>
        <name>AMP</name>
        <dbReference type="ChEBI" id="CHEBI:456215"/>
    </ligand>
</feature>
<dbReference type="NCBIfam" id="TIGR00196">
    <property type="entry name" value="yjeF_cterm"/>
    <property type="match status" value="1"/>
</dbReference>
<evidence type="ECO:0000256" key="17">
    <source>
        <dbReference type="HAMAP-Rule" id="MF_01965"/>
    </source>
</evidence>
<dbReference type="PROSITE" id="PS51383">
    <property type="entry name" value="YJEF_C_3"/>
    <property type="match status" value="1"/>
</dbReference>
<feature type="binding site" evidence="18">
    <location>
        <begin position="60"/>
        <end position="64"/>
    </location>
    <ligand>
        <name>(6S)-NADPHX</name>
        <dbReference type="ChEBI" id="CHEBI:64076"/>
    </ligand>
</feature>
<accession>A0A9D2AUS5</accession>
<comment type="catalytic activity">
    <reaction evidence="2 18 19">
        <text>(6R)-NADPHX = (6S)-NADPHX</text>
        <dbReference type="Rhea" id="RHEA:32227"/>
        <dbReference type="ChEBI" id="CHEBI:64076"/>
        <dbReference type="ChEBI" id="CHEBI:64077"/>
        <dbReference type="EC" id="5.1.99.6"/>
    </reaction>
</comment>
<dbReference type="PROSITE" id="PS01050">
    <property type="entry name" value="YJEF_C_2"/>
    <property type="match status" value="1"/>
</dbReference>
<feature type="binding site" evidence="18">
    <location>
        <begin position="121"/>
        <end position="127"/>
    </location>
    <ligand>
        <name>(6S)-NADPHX</name>
        <dbReference type="ChEBI" id="CHEBI:64076"/>
    </ligand>
</feature>
<comment type="catalytic activity">
    <reaction evidence="16 17 19">
        <text>(6S)-NADPHX + ADP = AMP + phosphate + NADPH + H(+)</text>
        <dbReference type="Rhea" id="RHEA:32235"/>
        <dbReference type="ChEBI" id="CHEBI:15378"/>
        <dbReference type="ChEBI" id="CHEBI:43474"/>
        <dbReference type="ChEBI" id="CHEBI:57783"/>
        <dbReference type="ChEBI" id="CHEBI:64076"/>
        <dbReference type="ChEBI" id="CHEBI:456215"/>
        <dbReference type="ChEBI" id="CHEBI:456216"/>
        <dbReference type="EC" id="4.2.1.136"/>
    </reaction>
</comment>
<feature type="binding site" evidence="17">
    <location>
        <position position="367"/>
    </location>
    <ligand>
        <name>(6S)-NADPHX</name>
        <dbReference type="ChEBI" id="CHEBI:64076"/>
    </ligand>
</feature>
<dbReference type="GO" id="GO:0052855">
    <property type="term" value="F:ADP-dependent NAD(P)H-hydrate dehydratase activity"/>
    <property type="evidence" value="ECO:0007669"/>
    <property type="project" value="UniProtKB-UniRule"/>
</dbReference>
<evidence type="ECO:0000256" key="4">
    <source>
        <dbReference type="ARBA" id="ARBA00009524"/>
    </source>
</evidence>
<comment type="function">
    <text evidence="17">Catalyzes the dehydration of the S-form of NAD(P)HX at the expense of ADP, which is converted to AMP. Together with NAD(P)HX epimerase, which catalyzes the epimerization of the S- and R-forms, the enzyme allows the repair of both epimers of NAD(P)HX, a damaged form of NAD(P)H that is a result of enzymatic or heat-dependent hydration.</text>
</comment>
<evidence type="ECO:0000313" key="23">
    <source>
        <dbReference type="EMBL" id="HIX51037.1"/>
    </source>
</evidence>
<reference evidence="23" key="1">
    <citation type="journal article" date="2021" name="PeerJ">
        <title>Extensive microbial diversity within the chicken gut microbiome revealed by metagenomics and culture.</title>
        <authorList>
            <person name="Gilroy R."/>
            <person name="Ravi A."/>
            <person name="Getino M."/>
            <person name="Pursley I."/>
            <person name="Horton D.L."/>
            <person name="Alikhan N.F."/>
            <person name="Baker D."/>
            <person name="Gharbi K."/>
            <person name="Hall N."/>
            <person name="Watson M."/>
            <person name="Adriaenssens E.M."/>
            <person name="Foster-Nyarko E."/>
            <person name="Jarju S."/>
            <person name="Secka A."/>
            <person name="Antonio M."/>
            <person name="Oren A."/>
            <person name="Chaudhuri R.R."/>
            <person name="La Ragione R."/>
            <person name="Hildebrand F."/>
            <person name="Pallen M.J."/>
        </authorList>
    </citation>
    <scope>NUCLEOTIDE SEQUENCE</scope>
    <source>
        <strain evidence="23">2189</strain>
    </source>
</reference>
<evidence type="ECO:0000256" key="3">
    <source>
        <dbReference type="ARBA" id="ARBA00006001"/>
    </source>
</evidence>
<dbReference type="EMBL" id="DXEW01000034">
    <property type="protein sequence ID" value="HIX51037.1"/>
    <property type="molecule type" value="Genomic_DNA"/>
</dbReference>
<evidence type="ECO:0000256" key="7">
    <source>
        <dbReference type="ARBA" id="ARBA00022840"/>
    </source>
</evidence>
<feature type="domain" description="YjeF C-terminal" evidence="21">
    <location>
        <begin position="212"/>
        <end position="492"/>
    </location>
</feature>
<evidence type="ECO:0000256" key="18">
    <source>
        <dbReference type="HAMAP-Rule" id="MF_01966"/>
    </source>
</evidence>
<sequence>MDTILTCAQMRAADKYTIEELGVPSLTLMERAGEAIADRAERALGLRGGKRVLAVCGGGNNGGDGFVAARLLAERGYTAEAYVLPGKNSPDCAAVRAKFKGKVHAALPQEKYDVVIDALFGTGFHGEPQGEAAAAIGWIEQSGAFVISADIPSGLDGDTGEAGLCVRACETVTIGEYKAGLLLGDGPDVCGEIVRADIGISLPADGYAVRFSAAELSHTFPPKKKNSHKGSYGRATILGGCLEMAGAALLSSRAALAAGAGYTRLACPRSLFPHCIGKYPELLLCPQPDALGRLAFDAEALARVCELSDCIAVGMGAGVSEELYKIVCYLSEHFRGPLVIDADALNALARYGTAPLRGRTNVVLTPHLKEFSRLAGCSVEEVRAGGMQIARQFAADLGVTLLLKSNTSIVTDGKRAALNTEGCPALARGGSGDVLAGILCAILARGVAPFEGAAAAAHLLGRAGVLAAEKSNEYSPLASDVIAHIPQAITQLMRGQA</sequence>
<dbReference type="InterPro" id="IPR001763">
    <property type="entry name" value="Rhodanese-like_dom"/>
</dbReference>
<feature type="binding site" evidence="18">
    <location>
        <position position="153"/>
    </location>
    <ligand>
        <name>K(+)</name>
        <dbReference type="ChEBI" id="CHEBI:29103"/>
    </ligand>
</feature>
<dbReference type="InterPro" id="IPR004443">
    <property type="entry name" value="YjeF_N_dom"/>
</dbReference>
<dbReference type="SUPFAM" id="SSF64153">
    <property type="entry name" value="YjeF N-terminal domain-like"/>
    <property type="match status" value="1"/>
</dbReference>
<evidence type="ECO:0000256" key="1">
    <source>
        <dbReference type="ARBA" id="ARBA00000013"/>
    </source>
</evidence>
<evidence type="ECO:0000256" key="13">
    <source>
        <dbReference type="ARBA" id="ARBA00023268"/>
    </source>
</evidence>
<dbReference type="NCBIfam" id="TIGR00197">
    <property type="entry name" value="yjeF_nterm"/>
    <property type="match status" value="1"/>
</dbReference>
<evidence type="ECO:0000256" key="19">
    <source>
        <dbReference type="PIRNR" id="PIRNR017184"/>
    </source>
</evidence>
<feature type="binding site" evidence="17">
    <location>
        <position position="247"/>
    </location>
    <ligand>
        <name>(6S)-NADPHX</name>
        <dbReference type="ChEBI" id="CHEBI:64076"/>
    </ligand>
</feature>
<comment type="caution">
    <text evidence="23">The sequence shown here is derived from an EMBL/GenBank/DDBJ whole genome shotgun (WGS) entry which is preliminary data.</text>
</comment>
<keyword evidence="13" id="KW-0511">Multifunctional enzyme</keyword>
<dbReference type="EC" id="5.1.99.6" evidence="19"/>
<comment type="function">
    <text evidence="14 19">Bifunctional enzyme that catalyzes the epimerization of the S- and R-forms of NAD(P)HX and the dehydration of the S-form of NAD(P)HX at the expense of ADP, which is converted to AMP. This allows the repair of both epimers of NAD(P)HX, a damaged form of NAD(P)H that is a result of enzymatic or heat-dependent hydration.</text>
</comment>
<keyword evidence="11 18" id="KW-0413">Isomerase</keyword>
<dbReference type="GO" id="GO:0110051">
    <property type="term" value="P:metabolite repair"/>
    <property type="evidence" value="ECO:0007669"/>
    <property type="project" value="TreeGrafter"/>
</dbReference>
<evidence type="ECO:0000256" key="14">
    <source>
        <dbReference type="ARBA" id="ARBA00025153"/>
    </source>
</evidence>
<keyword evidence="6 17" id="KW-0547">Nucleotide-binding</keyword>
<dbReference type="EC" id="4.2.1.136" evidence="19"/>
<keyword evidence="5 18" id="KW-0479">Metal-binding</keyword>